<dbReference type="InterPro" id="IPR014756">
    <property type="entry name" value="Ig_E-set"/>
</dbReference>
<dbReference type="SMART" id="SM00737">
    <property type="entry name" value="ML"/>
    <property type="match status" value="1"/>
</dbReference>
<dbReference type="PANTHER" id="PTHR11306:SF68">
    <property type="entry name" value="NPC INTRACELLULAR CHOLESTEROL TRANSPORTER 2"/>
    <property type="match status" value="1"/>
</dbReference>
<evidence type="ECO:0000256" key="2">
    <source>
        <dbReference type="ARBA" id="ARBA00006370"/>
    </source>
</evidence>
<evidence type="ECO:0000313" key="6">
    <source>
        <dbReference type="EMBL" id="PCG73030.1"/>
    </source>
</evidence>
<comment type="caution">
    <text evidence="6">The sequence shown here is derived from an EMBL/GenBank/DDBJ whole genome shotgun (WGS) entry which is preliminary data.</text>
</comment>
<feature type="chain" id="PRO_5012697881" description="MD-2-related lipid-recognition domain-containing protein" evidence="4">
    <location>
        <begin position="23"/>
        <end position="165"/>
    </location>
</feature>
<accession>A0A2A4JNN6</accession>
<protein>
    <recommendedName>
        <fullName evidence="5">MD-2-related lipid-recognition domain-containing protein</fullName>
    </recommendedName>
</protein>
<sequence length="165" mass="17715">MILKVWFVAAILTIALTTGCSGKVTPSEQCPGESFEGLQDRIQVIPCGKTRCKLAKNTNITVIFKFSAKEEVKTVSNEVSALVAGVPIPFFGVDGKSACGELKRADTGEPASCPLPAGHDYVYTNVFPVLPVYPTLSTRVHWSLNDGNKRLICFEVPAVITAGKN</sequence>
<organism evidence="6">
    <name type="scientific">Heliothis virescens</name>
    <name type="common">Tobacco budworm moth</name>
    <dbReference type="NCBI Taxonomy" id="7102"/>
    <lineage>
        <taxon>Eukaryota</taxon>
        <taxon>Metazoa</taxon>
        <taxon>Ecdysozoa</taxon>
        <taxon>Arthropoda</taxon>
        <taxon>Hexapoda</taxon>
        <taxon>Insecta</taxon>
        <taxon>Pterygota</taxon>
        <taxon>Neoptera</taxon>
        <taxon>Endopterygota</taxon>
        <taxon>Lepidoptera</taxon>
        <taxon>Glossata</taxon>
        <taxon>Ditrysia</taxon>
        <taxon>Noctuoidea</taxon>
        <taxon>Noctuidae</taxon>
        <taxon>Heliothinae</taxon>
        <taxon>Heliothis</taxon>
    </lineage>
</organism>
<name>A0A2A4JNN6_HELVI</name>
<evidence type="ECO:0000256" key="1">
    <source>
        <dbReference type="ARBA" id="ARBA00004613"/>
    </source>
</evidence>
<feature type="signal peptide" evidence="4">
    <location>
        <begin position="1"/>
        <end position="22"/>
    </location>
</feature>
<evidence type="ECO:0000256" key="4">
    <source>
        <dbReference type="SAM" id="SignalP"/>
    </source>
</evidence>
<dbReference type="InterPro" id="IPR039670">
    <property type="entry name" value="NPC2-like"/>
</dbReference>
<dbReference type="GO" id="GO:0032934">
    <property type="term" value="F:sterol binding"/>
    <property type="evidence" value="ECO:0007669"/>
    <property type="project" value="InterPro"/>
</dbReference>
<dbReference type="STRING" id="7102.A0A2A4JNN6"/>
<dbReference type="GO" id="GO:0015918">
    <property type="term" value="P:sterol transport"/>
    <property type="evidence" value="ECO:0007669"/>
    <property type="project" value="InterPro"/>
</dbReference>
<dbReference type="PROSITE" id="PS51257">
    <property type="entry name" value="PROKAR_LIPOPROTEIN"/>
    <property type="match status" value="1"/>
</dbReference>
<dbReference type="Gene3D" id="2.60.40.770">
    <property type="match status" value="1"/>
</dbReference>
<comment type="similarity">
    <text evidence="2">Belongs to the NPC2 family.</text>
</comment>
<evidence type="ECO:0000256" key="3">
    <source>
        <dbReference type="ARBA" id="ARBA00022525"/>
    </source>
</evidence>
<comment type="subcellular location">
    <subcellularLocation>
        <location evidence="1">Secreted</location>
    </subcellularLocation>
</comment>
<keyword evidence="3" id="KW-0964">Secreted</keyword>
<keyword evidence="4" id="KW-0732">Signal</keyword>
<proteinExistence type="inferred from homology"/>
<gene>
    <name evidence="6" type="ORF">B5V51_208</name>
</gene>
<dbReference type="EMBL" id="NWSH01001030">
    <property type="protein sequence ID" value="PCG73030.1"/>
    <property type="molecule type" value="Genomic_DNA"/>
</dbReference>
<dbReference type="SUPFAM" id="SSF81296">
    <property type="entry name" value="E set domains"/>
    <property type="match status" value="1"/>
</dbReference>
<reference evidence="6" key="1">
    <citation type="submission" date="2017-09" db="EMBL/GenBank/DDBJ databases">
        <title>Contemporary evolution of a Lepidopteran species, Heliothis virescens, in response to modern agricultural practices.</title>
        <authorList>
            <person name="Fritz M.L."/>
            <person name="Deyonke A.M."/>
            <person name="Papanicolaou A."/>
            <person name="Micinski S."/>
            <person name="Westbrook J."/>
            <person name="Gould F."/>
        </authorList>
    </citation>
    <scope>NUCLEOTIDE SEQUENCE [LARGE SCALE GENOMIC DNA]</scope>
    <source>
        <strain evidence="6">HvINT-</strain>
        <tissue evidence="6">Whole body</tissue>
    </source>
</reference>
<feature type="domain" description="MD-2-related lipid-recognition" evidence="5">
    <location>
        <begin position="27"/>
        <end position="158"/>
    </location>
</feature>
<dbReference type="Pfam" id="PF02221">
    <property type="entry name" value="E1_DerP2_DerF2"/>
    <property type="match status" value="1"/>
</dbReference>
<dbReference type="FunFam" id="2.60.40.770:FF:000001">
    <property type="entry name" value="NPC intracellular cholesterol transporter 2"/>
    <property type="match status" value="1"/>
</dbReference>
<dbReference type="InterPro" id="IPR003172">
    <property type="entry name" value="ML_dom"/>
</dbReference>
<evidence type="ECO:0000259" key="5">
    <source>
        <dbReference type="SMART" id="SM00737"/>
    </source>
</evidence>
<dbReference type="PANTHER" id="PTHR11306">
    <property type="entry name" value="NIEMANN PICK TYPE C2 PROTEIN NPC2-RELATED"/>
    <property type="match status" value="1"/>
</dbReference>
<dbReference type="GO" id="GO:0005576">
    <property type="term" value="C:extracellular region"/>
    <property type="evidence" value="ECO:0007669"/>
    <property type="project" value="UniProtKB-SubCell"/>
</dbReference>
<dbReference type="AlphaFoldDB" id="A0A2A4JNN6"/>